<protein>
    <submittedName>
        <fullName evidence="1">Uncharacterized protein</fullName>
    </submittedName>
</protein>
<organism evidence="1 2">
    <name type="scientific">Carya illinoinensis</name>
    <name type="common">Pecan</name>
    <dbReference type="NCBI Taxonomy" id="32201"/>
    <lineage>
        <taxon>Eukaryota</taxon>
        <taxon>Viridiplantae</taxon>
        <taxon>Streptophyta</taxon>
        <taxon>Embryophyta</taxon>
        <taxon>Tracheophyta</taxon>
        <taxon>Spermatophyta</taxon>
        <taxon>Magnoliopsida</taxon>
        <taxon>eudicotyledons</taxon>
        <taxon>Gunneridae</taxon>
        <taxon>Pentapetalae</taxon>
        <taxon>rosids</taxon>
        <taxon>fabids</taxon>
        <taxon>Fagales</taxon>
        <taxon>Juglandaceae</taxon>
        <taxon>Carya</taxon>
    </lineage>
</organism>
<sequence length="46" mass="5467">MKCVMCHIFRYIRLIVVEALRLYPQPPLLIRRSLRSDVLPGSHDFI</sequence>
<comment type="caution">
    <text evidence="1">The sequence shown here is derived from an EMBL/GenBank/DDBJ whole genome shotgun (WGS) entry which is preliminary data.</text>
</comment>
<accession>A0A921ZYE3</accession>
<evidence type="ECO:0000313" key="1">
    <source>
        <dbReference type="EMBL" id="KAG6620448.1"/>
    </source>
</evidence>
<proteinExistence type="predicted"/>
<dbReference type="EMBL" id="MU228907">
    <property type="protein sequence ID" value="KAG6620448.1"/>
    <property type="molecule type" value="Genomic_DNA"/>
</dbReference>
<gene>
    <name evidence="1" type="ORF">I3842_Q068900</name>
</gene>
<dbReference type="AlphaFoldDB" id="A0A921ZYE3"/>
<evidence type="ECO:0000313" key="2">
    <source>
        <dbReference type="Proteomes" id="UP000811246"/>
    </source>
</evidence>
<dbReference type="Proteomes" id="UP000811246">
    <property type="component" value="Unassembled WGS sequence"/>
</dbReference>
<reference evidence="1" key="1">
    <citation type="submission" date="2021-01" db="EMBL/GenBank/DDBJ databases">
        <authorList>
            <person name="Lovell J.T."/>
            <person name="Bentley N."/>
            <person name="Bhattarai G."/>
            <person name="Jenkins J.W."/>
            <person name="Sreedasyam A."/>
            <person name="Alarcon Y."/>
            <person name="Bock C."/>
            <person name="Boston L."/>
            <person name="Carlson J."/>
            <person name="Cervantes K."/>
            <person name="Clermont K."/>
            <person name="Krom N."/>
            <person name="Kubenka K."/>
            <person name="Mamidi S."/>
            <person name="Mattison C."/>
            <person name="Monteros M."/>
            <person name="Pisani C."/>
            <person name="Plott C."/>
            <person name="Rajasekar S."/>
            <person name="Rhein H.S."/>
            <person name="Rohla C."/>
            <person name="Song M."/>
            <person name="Hilaire R.S."/>
            <person name="Shu S."/>
            <person name="Wells L."/>
            <person name="Wang X."/>
            <person name="Webber J."/>
            <person name="Heerema R.J."/>
            <person name="Klein P."/>
            <person name="Conner P."/>
            <person name="Grauke L."/>
            <person name="Grimwood J."/>
            <person name="Schmutz J."/>
            <person name="Randall J.J."/>
        </authorList>
    </citation>
    <scope>NUCLEOTIDE SEQUENCE</scope>
    <source>
        <tissue evidence="1">Leaf</tissue>
    </source>
</reference>
<name>A0A921ZYE3_CARIL</name>